<dbReference type="PANTHER" id="PTHR43807">
    <property type="entry name" value="FI04487P"/>
    <property type="match status" value="1"/>
</dbReference>
<keyword evidence="5" id="KW-0663">Pyridoxal phosphate</keyword>
<organism evidence="7 8">
    <name type="scientific">Bordetella bronchiseptica 253</name>
    <dbReference type="NCBI Taxonomy" id="568707"/>
    <lineage>
        <taxon>Bacteria</taxon>
        <taxon>Pseudomonadati</taxon>
        <taxon>Pseudomonadota</taxon>
        <taxon>Betaproteobacteria</taxon>
        <taxon>Burkholderiales</taxon>
        <taxon>Alcaligenaceae</taxon>
        <taxon>Bordetella</taxon>
    </lineage>
</organism>
<dbReference type="InterPro" id="IPR015421">
    <property type="entry name" value="PyrdxlP-dep_Trfase_major"/>
</dbReference>
<proteinExistence type="inferred from homology"/>
<dbReference type="NCBIfam" id="NF006569">
    <property type="entry name" value="PRK09082.1"/>
    <property type="match status" value="1"/>
</dbReference>
<evidence type="ECO:0000256" key="2">
    <source>
        <dbReference type="ARBA" id="ARBA00007441"/>
    </source>
</evidence>
<dbReference type="GO" id="GO:0030170">
    <property type="term" value="F:pyridoxal phosphate binding"/>
    <property type="evidence" value="ECO:0007669"/>
    <property type="project" value="InterPro"/>
</dbReference>
<name>A0A0C6PB43_BORBO</name>
<dbReference type="GO" id="GO:0016212">
    <property type="term" value="F:kynurenine-oxoglutarate transaminase activity"/>
    <property type="evidence" value="ECO:0007669"/>
    <property type="project" value="TreeGrafter"/>
</dbReference>
<evidence type="ECO:0000313" key="8">
    <source>
        <dbReference type="Proteomes" id="UP000007564"/>
    </source>
</evidence>
<dbReference type="EMBL" id="HE965806">
    <property type="protein sequence ID" value="CCJ55327.1"/>
    <property type="molecule type" value="Genomic_DNA"/>
</dbReference>
<dbReference type="InterPro" id="IPR004839">
    <property type="entry name" value="Aminotransferase_I/II_large"/>
</dbReference>
<dbReference type="Gene3D" id="3.90.1150.10">
    <property type="entry name" value="Aspartate Aminotransferase, domain 1"/>
    <property type="match status" value="1"/>
</dbReference>
<evidence type="ECO:0000256" key="5">
    <source>
        <dbReference type="ARBA" id="ARBA00022898"/>
    </source>
</evidence>
<dbReference type="InterPro" id="IPR015424">
    <property type="entry name" value="PyrdxlP-dep_Trfase"/>
</dbReference>
<dbReference type="GO" id="GO:0005737">
    <property type="term" value="C:cytoplasm"/>
    <property type="evidence" value="ECO:0007669"/>
    <property type="project" value="TreeGrafter"/>
</dbReference>
<dbReference type="Gene3D" id="3.40.640.10">
    <property type="entry name" value="Type I PLP-dependent aspartate aminotransferase-like (Major domain)"/>
    <property type="match status" value="1"/>
</dbReference>
<dbReference type="PANTHER" id="PTHR43807:SF20">
    <property type="entry name" value="FI04487P"/>
    <property type="match status" value="1"/>
</dbReference>
<evidence type="ECO:0000259" key="6">
    <source>
        <dbReference type="Pfam" id="PF00155"/>
    </source>
</evidence>
<dbReference type="Pfam" id="PF00155">
    <property type="entry name" value="Aminotran_1_2"/>
    <property type="match status" value="1"/>
</dbReference>
<dbReference type="AlphaFoldDB" id="A0A0C6PB43"/>
<dbReference type="InterPro" id="IPR015422">
    <property type="entry name" value="PyrdxlP-dep_Trfase_small"/>
</dbReference>
<accession>A0A0C6PB43</accession>
<evidence type="ECO:0000313" key="7">
    <source>
        <dbReference type="EMBL" id="CCJ55327.1"/>
    </source>
</evidence>
<dbReference type="CDD" id="cd00609">
    <property type="entry name" value="AAT_like"/>
    <property type="match status" value="1"/>
</dbReference>
<keyword evidence="3 7" id="KW-0032">Aminotransferase</keyword>
<gene>
    <name evidence="7" type="ORF">BN112_3413</name>
</gene>
<protein>
    <submittedName>
        <fullName evidence="7">Probable aminotransferase</fullName>
    </submittedName>
</protein>
<evidence type="ECO:0000256" key="4">
    <source>
        <dbReference type="ARBA" id="ARBA00022679"/>
    </source>
</evidence>
<dbReference type="SUPFAM" id="SSF53383">
    <property type="entry name" value="PLP-dependent transferases"/>
    <property type="match status" value="1"/>
</dbReference>
<comment type="cofactor">
    <cofactor evidence="1">
        <name>pyridoxal 5'-phosphate</name>
        <dbReference type="ChEBI" id="CHEBI:597326"/>
    </cofactor>
</comment>
<feature type="domain" description="Aminotransferase class I/classII large" evidence="6">
    <location>
        <begin position="35"/>
        <end position="394"/>
    </location>
</feature>
<sequence length="397" mass="43696">MLVHIPTIAMIRSKLPDVGTTIFTVMSRLAIEHKAINLGQGFPDFDPDPELCALVGKAMAAGHNQYPYMPGVAPLREAIAAKVKTLYGHAYDPETEITVTSGATEALMATVLAAVGPGDEVVVIEPCYDSYLPAIRLAGGTAVPVPLRAPTRDDPYYRIDWQRVRDAIGARTRLLMLNFPHNPTGAVLDESDLDALESIVRETGVLLLSDEVYEHIVFDGKPHASLSRRPLLAEHAFVISSFGKTYHTTGWKVGYCCAPRQLSAELRKVHQFMVFTVSSPMQFALAEYMANPKPYLDLPAFYQAKRDRLAAGLANTRFRPLPSPGTFFMLADYSEITKHAEADFARHLTIDHGVTVIPVSAFYQNPAAPESNHHLVRFCFAKQDATLDAAIERLAHV</sequence>
<dbReference type="FunFam" id="3.40.640.10:FF:000033">
    <property type="entry name" value="Aspartate aminotransferase"/>
    <property type="match status" value="1"/>
</dbReference>
<dbReference type="InterPro" id="IPR051326">
    <property type="entry name" value="Kynurenine-oxoglutarate_AT"/>
</dbReference>
<dbReference type="Proteomes" id="UP000007564">
    <property type="component" value="Chromosome"/>
</dbReference>
<dbReference type="KEGG" id="bbh:BN112_3413"/>
<dbReference type="HOGENOM" id="CLU_017584_4_0_4"/>
<dbReference type="NCBIfam" id="NF009079">
    <property type="entry name" value="PRK12414.1"/>
    <property type="match status" value="1"/>
</dbReference>
<keyword evidence="4 7" id="KW-0808">Transferase</keyword>
<dbReference type="OrthoDB" id="9763453at2"/>
<evidence type="ECO:0000256" key="3">
    <source>
        <dbReference type="ARBA" id="ARBA00022576"/>
    </source>
</evidence>
<reference evidence="7 8" key="1">
    <citation type="journal article" date="2012" name="BMC Genomics">
        <title>Comparative genomics of the classical Bordetella subspecies: the evolution and exchange of virulence-associated diversity amongst closely related pathogens.</title>
        <authorList>
            <person name="Park J."/>
            <person name="Zhang Y."/>
            <person name="Buboltz A.M."/>
            <person name="Zhang X."/>
            <person name="Schuster S.C."/>
            <person name="Ahuja U."/>
            <person name="Liu M."/>
            <person name="Miller J.F."/>
            <person name="Sebaihia M."/>
            <person name="Bentley S.D."/>
            <person name="Parkhill J."/>
            <person name="Harvill E.T."/>
        </authorList>
    </citation>
    <scope>NUCLEOTIDE SEQUENCE [LARGE SCALE GENOMIC DNA]</scope>
    <source>
        <strain evidence="7 8">253</strain>
    </source>
</reference>
<comment type="similarity">
    <text evidence="2">Belongs to the class-I pyridoxal-phosphate-dependent aminotransferase family.</text>
</comment>
<evidence type="ECO:0000256" key="1">
    <source>
        <dbReference type="ARBA" id="ARBA00001933"/>
    </source>
</evidence>